<feature type="transmembrane region" description="Helical" evidence="2">
    <location>
        <begin position="20"/>
        <end position="37"/>
    </location>
</feature>
<evidence type="ECO:0000313" key="4">
    <source>
        <dbReference type="Proteomes" id="UP000078397"/>
    </source>
</evidence>
<reference evidence="3 4" key="1">
    <citation type="journal article" date="2016" name="PLoS Pathog.">
        <title>Biosynthesis of antibiotic leucinostatins in bio-control fungus Purpureocillium lilacinum and their inhibition on phytophthora revealed by genome mining.</title>
        <authorList>
            <person name="Wang G."/>
            <person name="Liu Z."/>
            <person name="Lin R."/>
            <person name="Li E."/>
            <person name="Mao Z."/>
            <person name="Ling J."/>
            <person name="Yang Y."/>
            <person name="Yin W.B."/>
            <person name="Xie B."/>
        </authorList>
    </citation>
    <scope>NUCLEOTIDE SEQUENCE [LARGE SCALE GENOMIC DNA]</scope>
    <source>
        <strain evidence="3">170</strain>
    </source>
</reference>
<feature type="region of interest" description="Disordered" evidence="1">
    <location>
        <begin position="235"/>
        <end position="255"/>
    </location>
</feature>
<keyword evidence="4" id="KW-1185">Reference proteome</keyword>
<dbReference type="STRING" id="1380566.A0A179FNR8"/>
<keyword evidence="2" id="KW-1133">Transmembrane helix</keyword>
<dbReference type="RefSeq" id="XP_018144329.1">
    <property type="nucleotide sequence ID" value="XM_018287347.1"/>
</dbReference>
<accession>A0A179FNR8</accession>
<dbReference type="EMBL" id="LSBJ02000004">
    <property type="protein sequence ID" value="OAQ67242.1"/>
    <property type="molecule type" value="Genomic_DNA"/>
</dbReference>
<proteinExistence type="predicted"/>
<protein>
    <submittedName>
        <fullName evidence="3">Mitochondrial-processing peptidase subunit alpha protein</fullName>
    </submittedName>
</protein>
<name>A0A179FNR8_METCM</name>
<dbReference type="Proteomes" id="UP000078397">
    <property type="component" value="Unassembled WGS sequence"/>
</dbReference>
<dbReference type="OrthoDB" id="5593235at2759"/>
<keyword evidence="2" id="KW-0472">Membrane</keyword>
<dbReference type="GeneID" id="28851341"/>
<comment type="caution">
    <text evidence="3">The sequence shown here is derived from an EMBL/GenBank/DDBJ whole genome shotgun (WGS) entry which is preliminary data.</text>
</comment>
<dbReference type="AlphaFoldDB" id="A0A179FNR8"/>
<sequence>MPLVFLSVLDKRRGSSRVGFLTVFLMLLMLVLVTLGLRSHDSMAVLRFGSSRGGKPGLSDPNDLRRWKPPKGRRIVALVFYGRKENVSILDCYLKRNLKRNGGILDEVIFSVKTDNTADIEYLDSILDYPGYRKFVVDKQYPGFSGSWECVNEPDTIYIKIDDDIVFIEDTAFAAVAKRLIENSHMFAVSANVVNNPALAWVHYHKGLYEPFWPELSKPVNDVSASWRPSTIRPYKGPASGPSDFSREGETPAPYNGHRWRPVSYSKAEPYDIMLTPASTLTYDAFGPSLNNWAAAAQTHYSFLTHLERNDIWRYHFDIWDYMYERVSINFFGMRGQDIMDVFPMPNRDDELYLTIERPKELKRHVIVDGMGVVVHFSFGPQAHAHDDRGLSMTDILDRYRGYAEETGCPTVWDHLEFDHREAAGTTQD</sequence>
<dbReference type="KEGG" id="pchm:VFPPC_08680"/>
<evidence type="ECO:0000256" key="2">
    <source>
        <dbReference type="SAM" id="Phobius"/>
    </source>
</evidence>
<evidence type="ECO:0000313" key="3">
    <source>
        <dbReference type="EMBL" id="OAQ67242.1"/>
    </source>
</evidence>
<keyword evidence="2" id="KW-0812">Transmembrane</keyword>
<evidence type="ECO:0000256" key="1">
    <source>
        <dbReference type="SAM" id="MobiDB-lite"/>
    </source>
</evidence>
<gene>
    <name evidence="3" type="ORF">VFPPC_08680</name>
</gene>
<organism evidence="3 4">
    <name type="scientific">Pochonia chlamydosporia 170</name>
    <dbReference type="NCBI Taxonomy" id="1380566"/>
    <lineage>
        <taxon>Eukaryota</taxon>
        <taxon>Fungi</taxon>
        <taxon>Dikarya</taxon>
        <taxon>Ascomycota</taxon>
        <taxon>Pezizomycotina</taxon>
        <taxon>Sordariomycetes</taxon>
        <taxon>Hypocreomycetidae</taxon>
        <taxon>Hypocreales</taxon>
        <taxon>Clavicipitaceae</taxon>
        <taxon>Pochonia</taxon>
    </lineage>
</organism>